<dbReference type="EMBL" id="LZYO01000136">
    <property type="protein sequence ID" value="ODH29192.1"/>
    <property type="molecule type" value="Genomic_DNA"/>
</dbReference>
<organism evidence="1 2">
    <name type="scientific">Paracoccidioides brasiliensis</name>
    <dbReference type="NCBI Taxonomy" id="121759"/>
    <lineage>
        <taxon>Eukaryota</taxon>
        <taxon>Fungi</taxon>
        <taxon>Dikarya</taxon>
        <taxon>Ascomycota</taxon>
        <taxon>Pezizomycotina</taxon>
        <taxon>Eurotiomycetes</taxon>
        <taxon>Eurotiomycetidae</taxon>
        <taxon>Onygenales</taxon>
        <taxon>Ajellomycetaceae</taxon>
        <taxon>Paracoccidioides</taxon>
    </lineage>
</organism>
<evidence type="ECO:0000313" key="2">
    <source>
        <dbReference type="Proteomes" id="UP000242814"/>
    </source>
</evidence>
<accession>A0A1D2JEX2</accession>
<comment type="caution">
    <text evidence="1">The sequence shown here is derived from an EMBL/GenBank/DDBJ whole genome shotgun (WGS) entry which is preliminary data.</text>
</comment>
<name>A0A1D2JEX2_PARBR</name>
<reference evidence="1 2" key="1">
    <citation type="submission" date="2016-06" db="EMBL/GenBank/DDBJ databases">
        <authorList>
            <person name="Kjaerup R.B."/>
            <person name="Dalgaard T.S."/>
            <person name="Juul-Madsen H.R."/>
        </authorList>
    </citation>
    <scope>NUCLEOTIDE SEQUENCE [LARGE SCALE GENOMIC DNA]</scope>
    <source>
        <strain evidence="1 2">Pb300</strain>
    </source>
</reference>
<protein>
    <submittedName>
        <fullName evidence="1">Uncharacterized protein</fullName>
    </submittedName>
</protein>
<proteinExistence type="predicted"/>
<dbReference type="VEuPathDB" id="FungiDB:PADG_12466"/>
<dbReference type="VEuPathDB" id="FungiDB:PABG_07418"/>
<gene>
    <name evidence="1" type="ORF">ACO22_03780</name>
</gene>
<dbReference type="Proteomes" id="UP000242814">
    <property type="component" value="Unassembled WGS sequence"/>
</dbReference>
<dbReference type="AlphaFoldDB" id="A0A1D2JEX2"/>
<sequence>MVVQGPAGPGNYNTAGKRRQSIAVGSTRSICGDGSGVEFQLVGSIVRANQRGPDGDMECLSARVPF</sequence>
<evidence type="ECO:0000313" key="1">
    <source>
        <dbReference type="EMBL" id="ODH29192.1"/>
    </source>
</evidence>